<keyword evidence="3" id="KW-1185">Reference proteome</keyword>
<dbReference type="Proteomes" id="UP001153328">
    <property type="component" value="Unassembled WGS sequence"/>
</dbReference>
<evidence type="ECO:0000313" key="3">
    <source>
        <dbReference type="Proteomes" id="UP001153328"/>
    </source>
</evidence>
<dbReference type="AlphaFoldDB" id="A0A9W4H0H6"/>
<reference evidence="2" key="1">
    <citation type="submission" date="2021-06" db="EMBL/GenBank/DDBJ databases">
        <authorList>
            <person name="Arsene-Ploetze F."/>
        </authorList>
    </citation>
    <scope>NUCLEOTIDE SEQUENCE</scope>
    <source>
        <strain evidence="2">SBRY1</strain>
    </source>
</reference>
<protein>
    <submittedName>
        <fullName evidence="2">Uncharacterized protein</fullName>
    </submittedName>
</protein>
<keyword evidence="1" id="KW-0812">Transmembrane</keyword>
<evidence type="ECO:0000256" key="1">
    <source>
        <dbReference type="SAM" id="Phobius"/>
    </source>
</evidence>
<keyword evidence="1" id="KW-1133">Transmembrane helix</keyword>
<dbReference type="RefSeq" id="WP_205046681.1">
    <property type="nucleotide sequence ID" value="NZ_CAJVAX010000017.1"/>
</dbReference>
<comment type="caution">
    <text evidence="2">The sequence shown here is derived from an EMBL/GenBank/DDBJ whole genome shotgun (WGS) entry which is preliminary data.</text>
</comment>
<organism evidence="2 3">
    <name type="scientific">Actinacidiphila bryophytorum</name>
    <dbReference type="NCBI Taxonomy" id="1436133"/>
    <lineage>
        <taxon>Bacteria</taxon>
        <taxon>Bacillati</taxon>
        <taxon>Actinomycetota</taxon>
        <taxon>Actinomycetes</taxon>
        <taxon>Kitasatosporales</taxon>
        <taxon>Streptomycetaceae</taxon>
        <taxon>Actinacidiphila</taxon>
    </lineage>
</organism>
<name>A0A9W4H0H6_9ACTN</name>
<sequence length="203" mass="20983">MNQPLTTEPITYRHWAADFAPKAAPALATSTVLILARIWNANGAQHSIGDASVMGVLAAGAAFAGNALARGENGEPVAAAVGFTAAGTFALAGVAAYTDALPLPLLLWAVATVLAYVLAYRHWRTDKREATAYERATIDRRETQHHVETIEIIRARAAVETAQAGGAYATALAAALTARAALPGYDPAVLASAGLPELPTANA</sequence>
<evidence type="ECO:0000313" key="2">
    <source>
        <dbReference type="EMBL" id="CAG7637680.1"/>
    </source>
</evidence>
<feature type="transmembrane region" description="Helical" evidence="1">
    <location>
        <begin position="51"/>
        <end position="69"/>
    </location>
</feature>
<proteinExistence type="predicted"/>
<feature type="transmembrane region" description="Helical" evidence="1">
    <location>
        <begin position="103"/>
        <end position="120"/>
    </location>
</feature>
<gene>
    <name evidence="2" type="ORF">SBRY_30146</name>
</gene>
<dbReference type="EMBL" id="CAJVAX010000017">
    <property type="protein sequence ID" value="CAG7637680.1"/>
    <property type="molecule type" value="Genomic_DNA"/>
</dbReference>
<accession>A0A9W4H0H6</accession>
<keyword evidence="1" id="KW-0472">Membrane</keyword>
<feature type="transmembrane region" description="Helical" evidence="1">
    <location>
        <begin position="76"/>
        <end position="97"/>
    </location>
</feature>